<dbReference type="KEGG" id="nno:NONO_c22440"/>
<organism evidence="2 3">
    <name type="scientific">Nocardia nova SH22a</name>
    <dbReference type="NCBI Taxonomy" id="1415166"/>
    <lineage>
        <taxon>Bacteria</taxon>
        <taxon>Bacillati</taxon>
        <taxon>Actinomycetota</taxon>
        <taxon>Actinomycetes</taxon>
        <taxon>Mycobacteriales</taxon>
        <taxon>Nocardiaceae</taxon>
        <taxon>Nocardia</taxon>
    </lineage>
</organism>
<name>W5TCR3_9NOCA</name>
<dbReference type="OrthoDB" id="4504509at2"/>
<evidence type="ECO:0000313" key="2">
    <source>
        <dbReference type="EMBL" id="AHH17042.1"/>
    </source>
</evidence>
<evidence type="ECO:0000313" key="3">
    <source>
        <dbReference type="Proteomes" id="UP000019150"/>
    </source>
</evidence>
<dbReference type="Proteomes" id="UP000019150">
    <property type="component" value="Chromosome"/>
</dbReference>
<dbReference type="PATRIC" id="fig|1415166.3.peg.2286"/>
<gene>
    <name evidence="2" type="ORF">NONO_c22440</name>
</gene>
<keyword evidence="3" id="KW-1185">Reference proteome</keyword>
<dbReference type="eggNOG" id="ENOG502ZTMA">
    <property type="taxonomic scope" value="Bacteria"/>
</dbReference>
<sequence>MIVDWEVYYDAARKCHDLADELRKADRPVHEAAKGDCRKMAGDAPGCSDWGRAYDDVSHRTLQACASLANALTNYGAVLYAQGYNWGIANKSNPPPPRPDTGQVGEYKVSLPSAVGDNGDGYEKKGGLQGFFNDLSAKLIQVFGKLPNGNSHGLRTAHDTWSAFAANKTITNAAATVSAVSALFDGMGDDGHRERIQDYFTSLKNSADTVATAAGNITAPIDSYRQATDDLRSHATEAINKLTTAFVVTAAVGGALSVFTLGAAEVGVAAEVTEAVSATVEAIERAYHAAELSKSIGDVHDAQRKITAFEPVPATDLDKAINALTSIIGMRALLIDDHGAAVSPSNSPGTPEYSRRLEELAKDAAKNGKITKQSRREAEVGLSAEHNGLIPGPITRAKPGPNGEDQGEFTDSSGQRWDVKSSPDFQPSYRKTPGMPIPPQSDEKFVDMINDDIADGEHIILDPDGMSPDRKAHLEDLVKNNPNWRGKVVWSQ</sequence>
<protein>
    <submittedName>
        <fullName evidence="2">Uncharacterized protein</fullName>
    </submittedName>
</protein>
<dbReference type="STRING" id="1415166.NONO_c22440"/>
<dbReference type="HOGENOM" id="CLU_043266_0_0_11"/>
<proteinExistence type="predicted"/>
<feature type="region of interest" description="Disordered" evidence="1">
    <location>
        <begin position="366"/>
        <end position="440"/>
    </location>
</feature>
<dbReference type="AlphaFoldDB" id="W5TCR3"/>
<evidence type="ECO:0000256" key="1">
    <source>
        <dbReference type="SAM" id="MobiDB-lite"/>
    </source>
</evidence>
<dbReference type="EMBL" id="CP006850">
    <property type="protein sequence ID" value="AHH17042.1"/>
    <property type="molecule type" value="Genomic_DNA"/>
</dbReference>
<reference evidence="2 3" key="1">
    <citation type="journal article" date="2014" name="Appl. Environ. Microbiol.">
        <title>Insights into the Microbial Degradation of Rubber and Gutta-Percha by Analysis of the Complete Genome of Nocardia nova SH22a.</title>
        <authorList>
            <person name="Luo Q."/>
            <person name="Hiessl S."/>
            <person name="Poehlein A."/>
            <person name="Daniel R."/>
            <person name="Steinbuchel A."/>
        </authorList>
    </citation>
    <scope>NUCLEOTIDE SEQUENCE [LARGE SCALE GENOMIC DNA]</scope>
    <source>
        <strain evidence="2">SH22a</strain>
    </source>
</reference>
<dbReference type="RefSeq" id="WP_025348522.1">
    <property type="nucleotide sequence ID" value="NZ_CP006850.1"/>
</dbReference>
<accession>W5TCR3</accession>